<gene>
    <name evidence="1" type="ORF">KAM348_07040</name>
</gene>
<evidence type="ECO:0000313" key="1">
    <source>
        <dbReference type="EMBL" id="GJA53281.1"/>
    </source>
</evidence>
<accession>A0AAI9P941</accession>
<sequence>MSQITTNKRAAAWSHIATNECFTVNDIAMAIAEPTEKGREIVKEFEKRGVIQQVAGIGVAGRPKVYARIEGQEPVLGRGHCGDGRVVRSQNRKTKQQKMWNAMKMHKHFTRQDLQMTAEVTDSHAKSYLSALHKSGYVSFLLKVKAGQKSKGKLSRYCLLRNTGKLAPLVRKTGVWDQNQQVFYPFESTGGNES</sequence>
<organism evidence="1 2">
    <name type="scientific">Aeromonas caviae</name>
    <name type="common">Aeromonas punctata</name>
    <dbReference type="NCBI Taxonomy" id="648"/>
    <lineage>
        <taxon>Bacteria</taxon>
        <taxon>Pseudomonadati</taxon>
        <taxon>Pseudomonadota</taxon>
        <taxon>Gammaproteobacteria</taxon>
        <taxon>Aeromonadales</taxon>
        <taxon>Aeromonadaceae</taxon>
        <taxon>Aeromonas</taxon>
    </lineage>
</organism>
<dbReference type="EMBL" id="BPNL01000005">
    <property type="protein sequence ID" value="GJA53281.1"/>
    <property type="molecule type" value="Genomic_DNA"/>
</dbReference>
<proteinExistence type="predicted"/>
<name>A0AAI9P941_AERCA</name>
<dbReference type="RefSeq" id="WP_223919443.1">
    <property type="nucleotide sequence ID" value="NZ_BPNL01000005.1"/>
</dbReference>
<reference evidence="1" key="1">
    <citation type="submission" date="2021-07" db="EMBL/GenBank/DDBJ databases">
        <title>Draft genome sequence of carbapenem-resistant Aeromonas spp. in Japan.</title>
        <authorList>
            <person name="Maehana S."/>
            <person name="Suzuki M."/>
            <person name="Kitasato H."/>
        </authorList>
    </citation>
    <scope>NUCLEOTIDE SEQUENCE</scope>
    <source>
        <strain evidence="1">KAM348</strain>
    </source>
</reference>
<evidence type="ECO:0000313" key="2">
    <source>
        <dbReference type="Proteomes" id="UP000887009"/>
    </source>
</evidence>
<dbReference type="AlphaFoldDB" id="A0AAI9P941"/>
<dbReference type="Proteomes" id="UP000887009">
    <property type="component" value="Unassembled WGS sequence"/>
</dbReference>
<protein>
    <submittedName>
        <fullName evidence="1">Uncharacterized protein</fullName>
    </submittedName>
</protein>
<comment type="caution">
    <text evidence="1">The sequence shown here is derived from an EMBL/GenBank/DDBJ whole genome shotgun (WGS) entry which is preliminary data.</text>
</comment>